<dbReference type="PROSITE" id="PS00775">
    <property type="entry name" value="GLYCOSYL_HYDROL_F3"/>
    <property type="match status" value="1"/>
</dbReference>
<proteinExistence type="inferred from homology"/>
<dbReference type="InterPro" id="IPR050226">
    <property type="entry name" value="NagZ_Beta-hexosaminidase"/>
</dbReference>
<dbReference type="InterPro" id="IPR001764">
    <property type="entry name" value="Glyco_hydro_3_N"/>
</dbReference>
<feature type="chain" id="PRO_5038729575" description="beta-N-acetylhexosaminidase" evidence="6">
    <location>
        <begin position="25"/>
        <end position="398"/>
    </location>
</feature>
<comment type="catalytic activity">
    <reaction evidence="1">
        <text>Hydrolysis of terminal non-reducing N-acetyl-D-hexosamine residues in N-acetyl-beta-D-hexosaminides.</text>
        <dbReference type="EC" id="3.2.1.52"/>
    </reaction>
</comment>
<dbReference type="Gene3D" id="3.20.20.300">
    <property type="entry name" value="Glycoside hydrolase, family 3, N-terminal domain"/>
    <property type="match status" value="1"/>
</dbReference>
<evidence type="ECO:0000256" key="3">
    <source>
        <dbReference type="ARBA" id="ARBA00012663"/>
    </source>
</evidence>
<evidence type="ECO:0000313" key="8">
    <source>
        <dbReference type="EMBL" id="SPP28222.1"/>
    </source>
</evidence>
<evidence type="ECO:0000256" key="1">
    <source>
        <dbReference type="ARBA" id="ARBA00001231"/>
    </source>
</evidence>
<dbReference type="GO" id="GO:0005975">
    <property type="term" value="P:carbohydrate metabolic process"/>
    <property type="evidence" value="ECO:0007669"/>
    <property type="project" value="InterPro"/>
</dbReference>
<evidence type="ECO:0000313" key="9">
    <source>
        <dbReference type="Proteomes" id="UP000270190"/>
    </source>
</evidence>
<name>A0A2X0S669_BROTH</name>
<evidence type="ECO:0000259" key="7">
    <source>
        <dbReference type="Pfam" id="PF00933"/>
    </source>
</evidence>
<keyword evidence="6" id="KW-0732">Signal</keyword>
<protein>
    <recommendedName>
        <fullName evidence="3">beta-N-acetylhexosaminidase</fullName>
        <ecNumber evidence="3">3.2.1.52</ecNumber>
    </recommendedName>
</protein>
<evidence type="ECO:0000256" key="6">
    <source>
        <dbReference type="SAM" id="SignalP"/>
    </source>
</evidence>
<evidence type="ECO:0000256" key="2">
    <source>
        <dbReference type="ARBA" id="ARBA00005336"/>
    </source>
</evidence>
<dbReference type="Proteomes" id="UP000270190">
    <property type="component" value="Unassembled WGS sequence"/>
</dbReference>
<dbReference type="PANTHER" id="PTHR30480">
    <property type="entry name" value="BETA-HEXOSAMINIDASE-RELATED"/>
    <property type="match status" value="1"/>
</dbReference>
<dbReference type="PANTHER" id="PTHR30480:SF13">
    <property type="entry name" value="BETA-HEXOSAMINIDASE"/>
    <property type="match status" value="1"/>
</dbReference>
<reference evidence="9" key="1">
    <citation type="submission" date="2018-04" db="EMBL/GenBank/DDBJ databases">
        <authorList>
            <person name="Illikoud N."/>
        </authorList>
    </citation>
    <scope>NUCLEOTIDE SEQUENCE [LARGE SCALE GENOMIC DNA]</scope>
</reference>
<feature type="domain" description="Glycoside hydrolase family 3 N-terminal" evidence="7">
    <location>
        <begin position="73"/>
        <end position="386"/>
    </location>
</feature>
<dbReference type="SUPFAM" id="SSF51445">
    <property type="entry name" value="(Trans)glycosidases"/>
    <property type="match status" value="1"/>
</dbReference>
<feature type="signal peptide" evidence="6">
    <location>
        <begin position="1"/>
        <end position="24"/>
    </location>
</feature>
<dbReference type="Pfam" id="PF00933">
    <property type="entry name" value="Glyco_hydro_3"/>
    <property type="match status" value="1"/>
</dbReference>
<evidence type="ECO:0000256" key="5">
    <source>
        <dbReference type="ARBA" id="ARBA00023295"/>
    </source>
</evidence>
<dbReference type="InterPro" id="IPR036962">
    <property type="entry name" value="Glyco_hydro_3_N_sf"/>
</dbReference>
<evidence type="ECO:0000256" key="4">
    <source>
        <dbReference type="ARBA" id="ARBA00022801"/>
    </source>
</evidence>
<organism evidence="8 9">
    <name type="scientific">Brochothrix thermosphacta</name>
    <name type="common">Microbacterium thermosphactum</name>
    <dbReference type="NCBI Taxonomy" id="2756"/>
    <lineage>
        <taxon>Bacteria</taxon>
        <taxon>Bacillati</taxon>
        <taxon>Bacillota</taxon>
        <taxon>Bacilli</taxon>
        <taxon>Bacillales</taxon>
        <taxon>Listeriaceae</taxon>
        <taxon>Brochothrix</taxon>
    </lineage>
</organism>
<dbReference type="InterPro" id="IPR019800">
    <property type="entry name" value="Glyco_hydro_3_AS"/>
</dbReference>
<keyword evidence="4" id="KW-0378">Hydrolase</keyword>
<dbReference type="GO" id="GO:0009254">
    <property type="term" value="P:peptidoglycan turnover"/>
    <property type="evidence" value="ECO:0007669"/>
    <property type="project" value="TreeGrafter"/>
</dbReference>
<dbReference type="EC" id="3.2.1.52" evidence="3"/>
<sequence>MITMQFKKRLFFGICLTLATVCVACQSKVTAPTETPKPTNTAEKPIKKDAKTLAAEKEAAVSKKITKMVGKMTLEEKVGQLFLVRVPETHQIEDITKFHLGGYVLFSRDMDGETRESLKQKIASYQAKSKVPLLIASDEEVGTVSRLSRGNDLVNTAFPSPQDLYRSGGWQAIKDDIINKAEIFKYYGIQTGLAPVADVSTDSASFIYDRTIGLPREGTVEYVERSVKEMHKQNIGSTLKHFPGYGNNRNSHVEIVRDTRPLTELEKTDFLPFIAGIKAGADSVLVSHNIINAIDKEQPASISKPVHDLLREQLGFKGVIMTDDMDMAGLADFTSQTEAGFKAIEAGNDLVLSSSYAQQIPFILAKVKAGELSEATIETAAARVLKWKYDLGLVTLND</sequence>
<dbReference type="EMBL" id="OUNC01000012">
    <property type="protein sequence ID" value="SPP28222.1"/>
    <property type="molecule type" value="Genomic_DNA"/>
</dbReference>
<dbReference type="InterPro" id="IPR017853">
    <property type="entry name" value="GH"/>
</dbReference>
<gene>
    <name evidence="8" type="ORF">BTBSAS_20092</name>
</gene>
<dbReference type="AlphaFoldDB" id="A0A2X0S669"/>
<comment type="similarity">
    <text evidence="2">Belongs to the glycosyl hydrolase 3 family.</text>
</comment>
<keyword evidence="5" id="KW-0326">Glycosidase</keyword>
<accession>A0A2X0S669</accession>
<dbReference type="GO" id="GO:0004563">
    <property type="term" value="F:beta-N-acetylhexosaminidase activity"/>
    <property type="evidence" value="ECO:0007669"/>
    <property type="project" value="UniProtKB-EC"/>
</dbReference>